<dbReference type="EMBL" id="JAHQIW010003036">
    <property type="protein sequence ID" value="KAJ1357090.1"/>
    <property type="molecule type" value="Genomic_DNA"/>
</dbReference>
<name>A0AAD5MEG0_PARTN</name>
<dbReference type="AlphaFoldDB" id="A0AAD5MEG0"/>
<proteinExistence type="predicted"/>
<accession>A0AAD5MEG0</accession>
<reference evidence="1" key="1">
    <citation type="submission" date="2021-06" db="EMBL/GenBank/DDBJ databases">
        <title>Parelaphostrongylus tenuis whole genome reference sequence.</title>
        <authorList>
            <person name="Garwood T.J."/>
            <person name="Larsen P.A."/>
            <person name="Fountain-Jones N.M."/>
            <person name="Garbe J.R."/>
            <person name="Macchietto M.G."/>
            <person name="Kania S.A."/>
            <person name="Gerhold R.W."/>
            <person name="Richards J.E."/>
            <person name="Wolf T.M."/>
        </authorList>
    </citation>
    <scope>NUCLEOTIDE SEQUENCE</scope>
    <source>
        <strain evidence="1">MNPRO001-30</strain>
        <tissue evidence="1">Meninges</tissue>
    </source>
</reference>
<keyword evidence="2" id="KW-1185">Reference proteome</keyword>
<organism evidence="1 2">
    <name type="scientific">Parelaphostrongylus tenuis</name>
    <name type="common">Meningeal worm</name>
    <dbReference type="NCBI Taxonomy" id="148309"/>
    <lineage>
        <taxon>Eukaryota</taxon>
        <taxon>Metazoa</taxon>
        <taxon>Ecdysozoa</taxon>
        <taxon>Nematoda</taxon>
        <taxon>Chromadorea</taxon>
        <taxon>Rhabditida</taxon>
        <taxon>Rhabditina</taxon>
        <taxon>Rhabditomorpha</taxon>
        <taxon>Strongyloidea</taxon>
        <taxon>Metastrongylidae</taxon>
        <taxon>Parelaphostrongylus</taxon>
    </lineage>
</organism>
<gene>
    <name evidence="1" type="ORF">KIN20_015132</name>
</gene>
<dbReference type="Proteomes" id="UP001196413">
    <property type="component" value="Unassembled WGS sequence"/>
</dbReference>
<sequence length="118" mass="13055">MAVVANEGLVLTSVPLLTISSMCNTSLSIKEYDTISRTHTAADPSGPNDKSVHEGFDPICIISVEPTGTGFMRDVSKLRHGYAVHNMSAYREARRNWYSNGRRRSRVPCVQFRGVSHS</sequence>
<comment type="caution">
    <text evidence="1">The sequence shown here is derived from an EMBL/GenBank/DDBJ whole genome shotgun (WGS) entry which is preliminary data.</text>
</comment>
<evidence type="ECO:0000313" key="2">
    <source>
        <dbReference type="Proteomes" id="UP001196413"/>
    </source>
</evidence>
<evidence type="ECO:0000313" key="1">
    <source>
        <dbReference type="EMBL" id="KAJ1357090.1"/>
    </source>
</evidence>
<protein>
    <submittedName>
        <fullName evidence="1">Uncharacterized protein</fullName>
    </submittedName>
</protein>